<dbReference type="Gene3D" id="3.40.50.1580">
    <property type="entry name" value="Nucleoside phosphorylase domain"/>
    <property type="match status" value="1"/>
</dbReference>
<gene>
    <name evidence="1" type="ORF">F53441_9645</name>
</gene>
<dbReference type="GO" id="GO:0009116">
    <property type="term" value="P:nucleoside metabolic process"/>
    <property type="evidence" value="ECO:0007669"/>
    <property type="project" value="InterPro"/>
</dbReference>
<keyword evidence="2" id="KW-1185">Reference proteome</keyword>
<dbReference type="InterPro" id="IPR053137">
    <property type="entry name" value="NLR-like"/>
</dbReference>
<comment type="caution">
    <text evidence="1">The sequence shown here is derived from an EMBL/GenBank/DDBJ whole genome shotgun (WGS) entry which is preliminary data.</text>
</comment>
<organism evidence="1 2">
    <name type="scientific">Fusarium austroafricanum</name>
    <dbReference type="NCBI Taxonomy" id="2364996"/>
    <lineage>
        <taxon>Eukaryota</taxon>
        <taxon>Fungi</taxon>
        <taxon>Dikarya</taxon>
        <taxon>Ascomycota</taxon>
        <taxon>Pezizomycotina</taxon>
        <taxon>Sordariomycetes</taxon>
        <taxon>Hypocreomycetidae</taxon>
        <taxon>Hypocreales</taxon>
        <taxon>Nectriaceae</taxon>
        <taxon>Fusarium</taxon>
        <taxon>Fusarium concolor species complex</taxon>
    </lineage>
</organism>
<accession>A0A8H4KAB3</accession>
<dbReference type="SUPFAM" id="SSF53167">
    <property type="entry name" value="Purine and uridine phosphorylases"/>
    <property type="match status" value="1"/>
</dbReference>
<dbReference type="InterPro" id="IPR035994">
    <property type="entry name" value="Nucleoside_phosphorylase_sf"/>
</dbReference>
<dbReference type="AlphaFoldDB" id="A0A8H4KAB3"/>
<dbReference type="GO" id="GO:0003824">
    <property type="term" value="F:catalytic activity"/>
    <property type="evidence" value="ECO:0007669"/>
    <property type="project" value="InterPro"/>
</dbReference>
<dbReference type="PANTHER" id="PTHR46082">
    <property type="entry name" value="ATP/GTP-BINDING PROTEIN-RELATED"/>
    <property type="match status" value="1"/>
</dbReference>
<dbReference type="OrthoDB" id="1577640at2759"/>
<name>A0A8H4KAB3_9HYPO</name>
<proteinExistence type="predicted"/>
<sequence length="362" mass="40718">MLDVLAYTIGWICTLSTEYLAAQQFFDEKHGQPDLRYPHDGISYFLGRVGRHNVVMAIMPAGESGTCSAAIVGTHLLRSFPNVRMALLVGIGGGAPRLPAHDIRLGDVVSIPNMGYGDVFQFDYGKSIQERKYVHTRSLNQHPQALLIALTGLKMRHEINGNGLVEAVERVLKKKLKMERRYGRPSSDSDLLFESDFVHSERNPEFEDDSTVHYGIITSGNTTMHHALIRDTLAKEHHVLCFDMEAAGLMNTIPCLVIRGIWNYSDTHVSTEWQGYAAMVAAAYAKDLLCYLVPEMNPYAQNLSTAASNSIGIDTKTMMRKMESDQQFKKNQAIKIDPSIRSLQSNKMMYYIDDDQEIFNNF</sequence>
<reference evidence="1" key="1">
    <citation type="submission" date="2020-01" db="EMBL/GenBank/DDBJ databases">
        <title>Identification and distribution of gene clusters putatively required for synthesis of sphingolipid metabolism inhibitors in phylogenetically diverse species of the filamentous fungus Fusarium.</title>
        <authorList>
            <person name="Kim H.-S."/>
            <person name="Busman M."/>
            <person name="Brown D.W."/>
            <person name="Divon H."/>
            <person name="Uhlig S."/>
            <person name="Proctor R.H."/>
        </authorList>
    </citation>
    <scope>NUCLEOTIDE SEQUENCE</scope>
    <source>
        <strain evidence="1">NRRL 53441</strain>
    </source>
</reference>
<evidence type="ECO:0000313" key="1">
    <source>
        <dbReference type="EMBL" id="KAF4446712.1"/>
    </source>
</evidence>
<dbReference type="EMBL" id="JAADJG010000445">
    <property type="protein sequence ID" value="KAF4446712.1"/>
    <property type="molecule type" value="Genomic_DNA"/>
</dbReference>
<evidence type="ECO:0000313" key="2">
    <source>
        <dbReference type="Proteomes" id="UP000605986"/>
    </source>
</evidence>
<dbReference type="Proteomes" id="UP000605986">
    <property type="component" value="Unassembled WGS sequence"/>
</dbReference>
<dbReference type="PANTHER" id="PTHR46082:SF11">
    <property type="entry name" value="AAA+ ATPASE DOMAIN-CONTAINING PROTEIN-RELATED"/>
    <property type="match status" value="1"/>
</dbReference>
<protein>
    <submittedName>
        <fullName evidence="1">Vps9-ankyrin repeat-containing protein</fullName>
    </submittedName>
</protein>